<dbReference type="EMBL" id="CP023777">
    <property type="protein sequence ID" value="ATL45917.1"/>
    <property type="molecule type" value="Genomic_DNA"/>
</dbReference>
<keyword evidence="3" id="KW-1185">Reference proteome</keyword>
<keyword evidence="1" id="KW-0732">Signal</keyword>
<evidence type="ECO:0000256" key="1">
    <source>
        <dbReference type="SAM" id="SignalP"/>
    </source>
</evidence>
<dbReference type="Pfam" id="PF13385">
    <property type="entry name" value="Laminin_G_3"/>
    <property type="match status" value="1"/>
</dbReference>
<dbReference type="SUPFAM" id="SSF53649">
    <property type="entry name" value="Alkaline phosphatase-like"/>
    <property type="match status" value="1"/>
</dbReference>
<feature type="signal peptide" evidence="1">
    <location>
        <begin position="1"/>
        <end position="24"/>
    </location>
</feature>
<feature type="chain" id="PRO_5012832645" evidence="1">
    <location>
        <begin position="25"/>
        <end position="569"/>
    </location>
</feature>
<dbReference type="Proteomes" id="UP000220133">
    <property type="component" value="Chromosome"/>
</dbReference>
<dbReference type="SUPFAM" id="SSF49899">
    <property type="entry name" value="Concanavalin A-like lectins/glucanases"/>
    <property type="match status" value="1"/>
</dbReference>
<name>A0A291QPR1_9BACT</name>
<proteinExistence type="predicted"/>
<protein>
    <submittedName>
        <fullName evidence="2">Uncharacterized protein</fullName>
    </submittedName>
</protein>
<dbReference type="KEGG" id="cbae:COR50_01365"/>
<evidence type="ECO:0000313" key="3">
    <source>
        <dbReference type="Proteomes" id="UP000220133"/>
    </source>
</evidence>
<dbReference type="Gene3D" id="2.60.120.200">
    <property type="match status" value="1"/>
</dbReference>
<dbReference type="InterPro" id="IPR013320">
    <property type="entry name" value="ConA-like_dom_sf"/>
</dbReference>
<evidence type="ECO:0000313" key="2">
    <source>
        <dbReference type="EMBL" id="ATL45917.1"/>
    </source>
</evidence>
<organism evidence="2 3">
    <name type="scientific">Chitinophaga caeni</name>
    <dbReference type="NCBI Taxonomy" id="2029983"/>
    <lineage>
        <taxon>Bacteria</taxon>
        <taxon>Pseudomonadati</taxon>
        <taxon>Bacteroidota</taxon>
        <taxon>Chitinophagia</taxon>
        <taxon>Chitinophagales</taxon>
        <taxon>Chitinophagaceae</taxon>
        <taxon>Chitinophaga</taxon>
    </lineage>
</organism>
<dbReference type="OrthoDB" id="279982at2"/>
<dbReference type="GO" id="GO:0004553">
    <property type="term" value="F:hydrolase activity, hydrolyzing O-glycosyl compounds"/>
    <property type="evidence" value="ECO:0007669"/>
    <property type="project" value="UniProtKB-ARBA"/>
</dbReference>
<gene>
    <name evidence="2" type="ORF">COR50_01365</name>
</gene>
<accession>A0A291QPR1</accession>
<dbReference type="PROSITE" id="PS51257">
    <property type="entry name" value="PROKAR_LIPOPROTEIN"/>
    <property type="match status" value="1"/>
</dbReference>
<dbReference type="InterPro" id="IPR002591">
    <property type="entry name" value="Phosphodiest/P_Trfase"/>
</dbReference>
<dbReference type="AlphaFoldDB" id="A0A291QPR1"/>
<dbReference type="Pfam" id="PF01663">
    <property type="entry name" value="Phosphodiest"/>
    <property type="match status" value="1"/>
</dbReference>
<dbReference type="GO" id="GO:0005975">
    <property type="term" value="P:carbohydrate metabolic process"/>
    <property type="evidence" value="ECO:0007669"/>
    <property type="project" value="UniProtKB-ARBA"/>
</dbReference>
<reference evidence="2 3" key="1">
    <citation type="submission" date="2017-10" db="EMBL/GenBank/DDBJ databases">
        <title>Paenichitinophaga pekingensis gen. nov., sp. nov., isolated from activated sludge.</title>
        <authorList>
            <person name="Jin D."/>
            <person name="Kong X."/>
            <person name="Deng Y."/>
            <person name="Bai Z."/>
        </authorList>
    </citation>
    <scope>NUCLEOTIDE SEQUENCE [LARGE SCALE GENOMIC DNA]</scope>
    <source>
        <strain evidence="2 3">13</strain>
    </source>
</reference>
<dbReference type="Gene3D" id="3.40.720.10">
    <property type="entry name" value="Alkaline Phosphatase, subunit A"/>
    <property type="match status" value="1"/>
</dbReference>
<dbReference type="InterPro" id="IPR017850">
    <property type="entry name" value="Alkaline_phosphatase_core_sf"/>
</dbReference>
<dbReference type="RefSeq" id="WP_098192307.1">
    <property type="nucleotide sequence ID" value="NZ_CP023777.1"/>
</dbReference>
<sequence length="569" mass="63106">MIKHIFKYSALAALLTAISLSSCVKEDFLPSHYDNDSTTQDFGNVEFKRRKVLLIAIDGLAGKTVQDMAPPVISGLLPKSVYTFEGLTDTVTSVATGWATMTTGVPYIDHLIMDSTLIPKTVVGSHSEIKYYDNFIHFLKNDNLEFKVTAITPWDDINSFIIPQSDNVVSLGSSASTEDISNAAIDRLQTTNPDLMIVNFNQTALVGQQYGFGENVAEYSNAVLSIDQQIGKIMDALAARENYEKEEWLVVIQSTSGGAGHELGGKLSAQRNVFSIYYSPIIVPGKYTGPKILDKGLRLNGTPSTYVRAENPDDRYNINGSMTFEFKLKVNPREPGNYSYSYPPFFSKVKERYGSANPGYSFLKTGNEMVFWMCDGESTKEVKQTTAILDNNFHTVTGRADFDGQTYTMSIFLDGENRKDIQFTPANPITNDKPLVLGYWPAVFTDQYFDCYMADVRIWNTALPDEEIKELAVLSTVPSDHPHINNLIGNWSCDEGEGDQFIDASPSQSNFSIVGNYSWNPLGEILASSNRAPNLLDVTPTIYGWIGLTLEGSNKPQGNNYIRIIGKDN</sequence>